<keyword evidence="4 8" id="KW-1133">Transmembrane helix</keyword>
<evidence type="ECO:0000256" key="8">
    <source>
        <dbReference type="SAM" id="Phobius"/>
    </source>
</evidence>
<feature type="compositionally biased region" description="Basic and acidic residues" evidence="7">
    <location>
        <begin position="300"/>
        <end position="312"/>
    </location>
</feature>
<evidence type="ECO:0000256" key="2">
    <source>
        <dbReference type="ARBA" id="ARBA00022448"/>
    </source>
</evidence>
<dbReference type="AlphaFoldDB" id="A0A0L8I3C6"/>
<reference evidence="9" key="1">
    <citation type="submission" date="2015-07" db="EMBL/GenBank/DDBJ databases">
        <title>MeaNS - Measles Nucleotide Surveillance Program.</title>
        <authorList>
            <person name="Tran T."/>
            <person name="Druce J."/>
        </authorList>
    </citation>
    <scope>NUCLEOTIDE SEQUENCE</scope>
    <source>
        <strain evidence="9">UCB-OBI-ISO-001</strain>
        <tissue evidence="9">Gonad</tissue>
    </source>
</reference>
<comment type="similarity">
    <text evidence="6">Belongs to the ZIP transporter (TC 2.A.5) family. KE4/Catsup subfamily.</text>
</comment>
<gene>
    <name evidence="9" type="ORF">OCBIM_22036732mg</name>
</gene>
<dbReference type="InterPro" id="IPR003689">
    <property type="entry name" value="ZIP"/>
</dbReference>
<feature type="compositionally biased region" description="Basic and acidic residues" evidence="7">
    <location>
        <begin position="151"/>
        <end position="170"/>
    </location>
</feature>
<dbReference type="GO" id="GO:0016020">
    <property type="term" value="C:membrane"/>
    <property type="evidence" value="ECO:0007669"/>
    <property type="project" value="UniProtKB-SubCell"/>
</dbReference>
<evidence type="ECO:0000256" key="7">
    <source>
        <dbReference type="SAM" id="MobiDB-lite"/>
    </source>
</evidence>
<proteinExistence type="inferred from homology"/>
<dbReference type="KEGG" id="obi:106884363"/>
<keyword evidence="5 8" id="KW-0472">Membrane</keyword>
<dbReference type="Pfam" id="PF02535">
    <property type="entry name" value="Zip"/>
    <property type="match status" value="1"/>
</dbReference>
<evidence type="ECO:0000313" key="9">
    <source>
        <dbReference type="EMBL" id="KOF95976.1"/>
    </source>
</evidence>
<feature type="compositionally biased region" description="Basic and acidic residues" evidence="7">
    <location>
        <begin position="321"/>
        <end position="332"/>
    </location>
</feature>
<organism evidence="9">
    <name type="scientific">Octopus bimaculoides</name>
    <name type="common">California two-spotted octopus</name>
    <dbReference type="NCBI Taxonomy" id="37653"/>
    <lineage>
        <taxon>Eukaryota</taxon>
        <taxon>Metazoa</taxon>
        <taxon>Spiralia</taxon>
        <taxon>Lophotrochozoa</taxon>
        <taxon>Mollusca</taxon>
        <taxon>Cephalopoda</taxon>
        <taxon>Coleoidea</taxon>
        <taxon>Octopodiformes</taxon>
        <taxon>Octopoda</taxon>
        <taxon>Incirrata</taxon>
        <taxon>Octopodidae</taxon>
        <taxon>Octopus</taxon>
    </lineage>
</organism>
<feature type="transmembrane region" description="Helical" evidence="8">
    <location>
        <begin position="431"/>
        <end position="456"/>
    </location>
</feature>
<feature type="compositionally biased region" description="Basic and acidic residues" evidence="7">
    <location>
        <begin position="123"/>
        <end position="140"/>
    </location>
</feature>
<evidence type="ECO:0000256" key="5">
    <source>
        <dbReference type="ARBA" id="ARBA00023136"/>
    </source>
</evidence>
<dbReference type="STRING" id="37653.A0A0L8I3C6"/>
<feature type="region of interest" description="Disordered" evidence="7">
    <location>
        <begin position="68"/>
        <end position="106"/>
    </location>
</feature>
<keyword evidence="2" id="KW-0813">Transport</keyword>
<dbReference type="EMBL" id="KQ416655">
    <property type="protein sequence ID" value="KOF95976.1"/>
    <property type="molecule type" value="Genomic_DNA"/>
</dbReference>
<dbReference type="GO" id="GO:0005385">
    <property type="term" value="F:zinc ion transmembrane transporter activity"/>
    <property type="evidence" value="ECO:0007669"/>
    <property type="project" value="TreeGrafter"/>
</dbReference>
<protein>
    <submittedName>
        <fullName evidence="9">Uncharacterized protein</fullName>
    </submittedName>
</protein>
<name>A0A0L8I3C6_OCTBM</name>
<feature type="region of interest" description="Disordered" evidence="7">
    <location>
        <begin position="237"/>
        <end position="261"/>
    </location>
</feature>
<dbReference type="OrthoDB" id="200954at2759"/>
<evidence type="ECO:0000256" key="3">
    <source>
        <dbReference type="ARBA" id="ARBA00022692"/>
    </source>
</evidence>
<feature type="transmembrane region" description="Helical" evidence="8">
    <location>
        <begin position="405"/>
        <end position="425"/>
    </location>
</feature>
<comment type="subcellular location">
    <subcellularLocation>
        <location evidence="1">Membrane</location>
        <topology evidence="1">Multi-pass membrane protein</topology>
    </subcellularLocation>
</comment>
<dbReference type="GO" id="GO:0006882">
    <property type="term" value="P:intracellular zinc ion homeostasis"/>
    <property type="evidence" value="ECO:0007669"/>
    <property type="project" value="TreeGrafter"/>
</dbReference>
<feature type="transmembrane region" description="Helical" evidence="8">
    <location>
        <begin position="179"/>
        <end position="203"/>
    </location>
</feature>
<dbReference type="PANTHER" id="PTHR16950:SF25">
    <property type="entry name" value="ZINC TRANSPORTER SLC39A7"/>
    <property type="match status" value="1"/>
</dbReference>
<feature type="region of interest" description="Disordered" evidence="7">
    <location>
        <begin position="123"/>
        <end position="170"/>
    </location>
</feature>
<feature type="compositionally biased region" description="Basic residues" evidence="7">
    <location>
        <begin position="141"/>
        <end position="150"/>
    </location>
</feature>
<feature type="transmembrane region" description="Helical" evidence="8">
    <location>
        <begin position="468"/>
        <end position="484"/>
    </location>
</feature>
<evidence type="ECO:0000256" key="1">
    <source>
        <dbReference type="ARBA" id="ARBA00004141"/>
    </source>
</evidence>
<keyword evidence="3 8" id="KW-0812">Transmembrane</keyword>
<dbReference type="OMA" id="IWLHSIG"/>
<feature type="transmembrane region" description="Helical" evidence="8">
    <location>
        <begin position="268"/>
        <end position="286"/>
    </location>
</feature>
<feature type="transmembrane region" description="Helical" evidence="8">
    <location>
        <begin position="215"/>
        <end position="233"/>
    </location>
</feature>
<accession>A0A0L8I3C6</accession>
<evidence type="ECO:0000256" key="6">
    <source>
        <dbReference type="ARBA" id="ARBA00038485"/>
    </source>
</evidence>
<dbReference type="PANTHER" id="PTHR16950">
    <property type="entry name" value="ZINC TRANSPORTER SLC39A7 HISTIDINE-RICH MEMBRANE PROTEIN KE4"/>
    <property type="match status" value="1"/>
</dbReference>
<feature type="compositionally biased region" description="Basic residues" evidence="7">
    <location>
        <begin position="68"/>
        <end position="102"/>
    </location>
</feature>
<sequence>MGTESNPSHLNVFSSCNYSCNFKRHRKNSTSIYSSHCRSIPLNMIYTVVILCIVISFGQCHEDHFHHGHAHHDHGHAHHGHGHAHHGHGHAHHDHGHAHHGHAHEDLSGAENVNFRYSREANKVPHSEHAHHDHSHDGHAHHGHHGHSHHSGSEDSKHIGKESVSHEETHQPKVMGPVLWLQAIGATLIISAAPVVILFFIPLENTEENLPFLKILLSFASGGLLGDAFLHLIPHSGSQNSDHSDDGHNHHHHGHSHGGGGHSHDLSIGLWVLTGIIVFLTVEKVVRHLKGSHSHSHSHSHSEVKKKEKTSDDEGDDKEEKEENASSKEKDLQTQNEIAVSGYLNLAADFAHNFTDGLAIGASFLVGRNVGIVTTITIFLHEIPHEIGDFAILVKSGCTKKRAMLLQLSTALGAIMGTICSLVAGSTGITATAWVLPFTAGGFIYIATVSVIPELLIESSFRQSIKEIVALILGVYMMVLIASYE</sequence>
<feature type="region of interest" description="Disordered" evidence="7">
    <location>
        <begin position="291"/>
        <end position="333"/>
    </location>
</feature>
<evidence type="ECO:0000256" key="4">
    <source>
        <dbReference type="ARBA" id="ARBA00022989"/>
    </source>
</evidence>